<dbReference type="AlphaFoldDB" id="G9P9F1"/>
<organism evidence="1 2">
    <name type="scientific">Hypocrea atroviridis (strain ATCC 20476 / IMI 206040)</name>
    <name type="common">Trichoderma atroviride</name>
    <dbReference type="NCBI Taxonomy" id="452589"/>
    <lineage>
        <taxon>Eukaryota</taxon>
        <taxon>Fungi</taxon>
        <taxon>Dikarya</taxon>
        <taxon>Ascomycota</taxon>
        <taxon>Pezizomycotina</taxon>
        <taxon>Sordariomycetes</taxon>
        <taxon>Hypocreomycetidae</taxon>
        <taxon>Hypocreales</taxon>
        <taxon>Hypocreaceae</taxon>
        <taxon>Trichoderma</taxon>
    </lineage>
</organism>
<gene>
    <name evidence="1" type="ORF">TRIATDRAFT_268769</name>
</gene>
<dbReference type="HOGENOM" id="CLU_2996775_0_0_1"/>
<dbReference type="Proteomes" id="UP000005426">
    <property type="component" value="Unassembled WGS sequence"/>
</dbReference>
<evidence type="ECO:0000313" key="1">
    <source>
        <dbReference type="EMBL" id="EHK40278.1"/>
    </source>
</evidence>
<protein>
    <submittedName>
        <fullName evidence="1">Uncharacterized protein</fullName>
    </submittedName>
</protein>
<evidence type="ECO:0000313" key="2">
    <source>
        <dbReference type="Proteomes" id="UP000005426"/>
    </source>
</evidence>
<proteinExistence type="predicted"/>
<reference evidence="1 2" key="1">
    <citation type="journal article" date="2011" name="Genome Biol.">
        <title>Comparative genome sequence analysis underscores mycoparasitism as the ancestral life style of Trichoderma.</title>
        <authorList>
            <person name="Kubicek C.P."/>
            <person name="Herrera-Estrella A."/>
            <person name="Seidl-Seiboth V."/>
            <person name="Martinez D.A."/>
            <person name="Druzhinina I.S."/>
            <person name="Thon M."/>
            <person name="Zeilinger S."/>
            <person name="Casas-Flores S."/>
            <person name="Horwitz B.A."/>
            <person name="Mukherjee P.K."/>
            <person name="Mukherjee M."/>
            <person name="Kredics L."/>
            <person name="Alcaraz L.D."/>
            <person name="Aerts A."/>
            <person name="Antal Z."/>
            <person name="Atanasova L."/>
            <person name="Cervantes-Badillo M.G."/>
            <person name="Challacombe J."/>
            <person name="Chertkov O."/>
            <person name="McCluskey K."/>
            <person name="Coulpier F."/>
            <person name="Deshpande N."/>
            <person name="von Doehren H."/>
            <person name="Ebbole D.J."/>
            <person name="Esquivel-Naranjo E.U."/>
            <person name="Fekete E."/>
            <person name="Flipphi M."/>
            <person name="Glaser F."/>
            <person name="Gomez-Rodriguez E.Y."/>
            <person name="Gruber S."/>
            <person name="Han C."/>
            <person name="Henrissat B."/>
            <person name="Hermosa R."/>
            <person name="Hernandez-Onate M."/>
            <person name="Karaffa L."/>
            <person name="Kosti I."/>
            <person name="Le Crom S."/>
            <person name="Lindquist E."/>
            <person name="Lucas S."/>
            <person name="Luebeck M."/>
            <person name="Luebeck P.S."/>
            <person name="Margeot A."/>
            <person name="Metz B."/>
            <person name="Misra M."/>
            <person name="Nevalainen H."/>
            <person name="Omann M."/>
            <person name="Packer N."/>
            <person name="Perrone G."/>
            <person name="Uresti-Rivera E.E."/>
            <person name="Salamov A."/>
            <person name="Schmoll M."/>
            <person name="Seiboth B."/>
            <person name="Shapiro H."/>
            <person name="Sukno S."/>
            <person name="Tamayo-Ramos J.A."/>
            <person name="Tisch D."/>
            <person name="Wiest A."/>
            <person name="Wilkinson H.H."/>
            <person name="Zhang M."/>
            <person name="Coutinho P.M."/>
            <person name="Kenerley C.M."/>
            <person name="Monte E."/>
            <person name="Baker S.E."/>
            <person name="Grigoriev I.V."/>
        </authorList>
    </citation>
    <scope>NUCLEOTIDE SEQUENCE [LARGE SCALE GENOMIC DNA]</scope>
    <source>
        <strain evidence="2">ATCC 20476 / IMI 206040</strain>
    </source>
</reference>
<dbReference type="OrthoDB" id="10473206at2759"/>
<accession>G9P9F1</accession>
<comment type="caution">
    <text evidence="1">The sequence shown here is derived from an EMBL/GenBank/DDBJ whole genome shotgun (WGS) entry which is preliminary data.</text>
</comment>
<keyword evidence="2" id="KW-1185">Reference proteome</keyword>
<name>G9P9F1_HYPAI</name>
<sequence length="57" mass="6378">MTESNGGGQSRLFRPRRISCTPITAPRRQRVVAPTANACWCWSLAHKQRSLGYAAMM</sequence>
<dbReference type="EMBL" id="ABDG02000028">
    <property type="protein sequence ID" value="EHK40278.1"/>
    <property type="molecule type" value="Genomic_DNA"/>
</dbReference>